<dbReference type="Proteomes" id="UP001232536">
    <property type="component" value="Unassembled WGS sequence"/>
</dbReference>
<protein>
    <submittedName>
        <fullName evidence="3">DUF3043 domain-containing protein</fullName>
    </submittedName>
</protein>
<feature type="compositionally biased region" description="Basic and acidic residues" evidence="1">
    <location>
        <begin position="22"/>
        <end position="57"/>
    </location>
</feature>
<sequence length="186" mass="21188">MPPTSADNDHASTTGKGRPTPSRKEREAARKQPLVPKDRKLAARQAREASKRQRDREYEALKTGDERFLPARDKGPQRRWVRDYVDARHNIGEWFLPFALFGFIGMTLTTTYPVVGLVMVVVLYAGLLVAVVDAFVLARKLRAGLSAKFGEQRVQRGLRRYGLMRAYQLRRLRLPKPQVGRGQFPS</sequence>
<accession>A0ABT9DAP3</accession>
<evidence type="ECO:0000313" key="4">
    <source>
        <dbReference type="Proteomes" id="UP001232536"/>
    </source>
</evidence>
<keyword evidence="2" id="KW-1133">Transmembrane helix</keyword>
<dbReference type="RefSeq" id="WP_304601565.1">
    <property type="nucleotide sequence ID" value="NZ_JAUQYO010000001.1"/>
</dbReference>
<evidence type="ECO:0000256" key="1">
    <source>
        <dbReference type="SAM" id="MobiDB-lite"/>
    </source>
</evidence>
<reference evidence="3 4" key="1">
    <citation type="submission" date="2023-07" db="EMBL/GenBank/DDBJ databases">
        <title>Description of novel actinomycetes strains, isolated from tidal flat sediment.</title>
        <authorList>
            <person name="Lu C."/>
        </authorList>
    </citation>
    <scope>NUCLEOTIDE SEQUENCE [LARGE SCALE GENOMIC DNA]</scope>
    <source>
        <strain evidence="3 4">SYSU T00b441</strain>
    </source>
</reference>
<proteinExistence type="predicted"/>
<evidence type="ECO:0000313" key="3">
    <source>
        <dbReference type="EMBL" id="MDO8107974.1"/>
    </source>
</evidence>
<dbReference type="InterPro" id="IPR021403">
    <property type="entry name" value="DUF3043"/>
</dbReference>
<keyword evidence="2" id="KW-0812">Transmembrane</keyword>
<dbReference type="Pfam" id="PF11241">
    <property type="entry name" value="DUF3043"/>
    <property type="match status" value="1"/>
</dbReference>
<dbReference type="EMBL" id="JAUQYP010000001">
    <property type="protein sequence ID" value="MDO8107974.1"/>
    <property type="molecule type" value="Genomic_DNA"/>
</dbReference>
<keyword evidence="2" id="KW-0472">Membrane</keyword>
<organism evidence="3 4">
    <name type="scientific">Actinotalea lenta</name>
    <dbReference type="NCBI Taxonomy" id="3064654"/>
    <lineage>
        <taxon>Bacteria</taxon>
        <taxon>Bacillati</taxon>
        <taxon>Actinomycetota</taxon>
        <taxon>Actinomycetes</taxon>
        <taxon>Micrococcales</taxon>
        <taxon>Cellulomonadaceae</taxon>
        <taxon>Actinotalea</taxon>
    </lineage>
</organism>
<comment type="caution">
    <text evidence="3">The sequence shown here is derived from an EMBL/GenBank/DDBJ whole genome shotgun (WGS) entry which is preliminary data.</text>
</comment>
<feature type="transmembrane region" description="Helical" evidence="2">
    <location>
        <begin position="114"/>
        <end position="138"/>
    </location>
</feature>
<name>A0ABT9DAP3_9CELL</name>
<gene>
    <name evidence="3" type="ORF">Q6348_12285</name>
</gene>
<feature type="transmembrane region" description="Helical" evidence="2">
    <location>
        <begin position="91"/>
        <end position="108"/>
    </location>
</feature>
<feature type="region of interest" description="Disordered" evidence="1">
    <location>
        <begin position="1"/>
        <end position="57"/>
    </location>
</feature>
<keyword evidence="4" id="KW-1185">Reference proteome</keyword>
<evidence type="ECO:0000256" key="2">
    <source>
        <dbReference type="SAM" id="Phobius"/>
    </source>
</evidence>